<dbReference type="PANTHER" id="PTHR18934">
    <property type="entry name" value="ATP-DEPENDENT RNA HELICASE"/>
    <property type="match status" value="1"/>
</dbReference>
<reference evidence="3 4" key="1">
    <citation type="journal article" date="2024" name="G3 (Bethesda)">
        <title>Genome assembly of Hibiscus sabdariffa L. provides insights into metabolisms of medicinal natural products.</title>
        <authorList>
            <person name="Kim T."/>
        </authorList>
    </citation>
    <scope>NUCLEOTIDE SEQUENCE [LARGE SCALE GENOMIC DNA]</scope>
    <source>
        <strain evidence="3">TK-2024</strain>
        <tissue evidence="3">Old leaves</tissue>
    </source>
</reference>
<dbReference type="SUPFAM" id="SSF81301">
    <property type="entry name" value="Nucleotidyltransferase"/>
    <property type="match status" value="1"/>
</dbReference>
<keyword evidence="4" id="KW-1185">Reference proteome</keyword>
<evidence type="ECO:0000256" key="1">
    <source>
        <dbReference type="ARBA" id="ARBA00012552"/>
    </source>
</evidence>
<evidence type="ECO:0000256" key="2">
    <source>
        <dbReference type="ARBA" id="ARBA00047984"/>
    </source>
</evidence>
<dbReference type="InterPro" id="IPR027417">
    <property type="entry name" value="P-loop_NTPase"/>
</dbReference>
<protein>
    <recommendedName>
        <fullName evidence="1">RNA helicase</fullName>
        <ecNumber evidence="1">3.6.4.13</ecNumber>
    </recommendedName>
</protein>
<dbReference type="EMBL" id="JBBPBN010000041">
    <property type="protein sequence ID" value="KAK8998739.1"/>
    <property type="molecule type" value="Genomic_DNA"/>
</dbReference>
<comment type="caution">
    <text evidence="3">The sequence shown here is derived from an EMBL/GenBank/DDBJ whole genome shotgun (WGS) entry which is preliminary data.</text>
</comment>
<dbReference type="Gene3D" id="3.40.50.300">
    <property type="entry name" value="P-loop containing nucleotide triphosphate hydrolases"/>
    <property type="match status" value="1"/>
</dbReference>
<gene>
    <name evidence="3" type="ORF">V6N11_084122</name>
</gene>
<dbReference type="SUPFAM" id="SSF52540">
    <property type="entry name" value="P-loop containing nucleoside triphosphate hydrolases"/>
    <property type="match status" value="1"/>
</dbReference>
<dbReference type="InterPro" id="IPR043519">
    <property type="entry name" value="NT_sf"/>
</dbReference>
<dbReference type="Proteomes" id="UP001396334">
    <property type="component" value="Unassembled WGS sequence"/>
</dbReference>
<comment type="catalytic activity">
    <reaction evidence="2">
        <text>ATP + H2O = ADP + phosphate + H(+)</text>
        <dbReference type="Rhea" id="RHEA:13065"/>
        <dbReference type="ChEBI" id="CHEBI:15377"/>
        <dbReference type="ChEBI" id="CHEBI:15378"/>
        <dbReference type="ChEBI" id="CHEBI:30616"/>
        <dbReference type="ChEBI" id="CHEBI:43474"/>
        <dbReference type="ChEBI" id="CHEBI:456216"/>
        <dbReference type="EC" id="3.6.4.13"/>
    </reaction>
</comment>
<evidence type="ECO:0000313" key="3">
    <source>
        <dbReference type="EMBL" id="KAK8998739.1"/>
    </source>
</evidence>
<accession>A0ABR2QDR3</accession>
<name>A0ABR2QDR3_9ROSI</name>
<dbReference type="EC" id="3.6.4.13" evidence="1"/>
<dbReference type="CDD" id="cd18791">
    <property type="entry name" value="SF2_C_RHA"/>
    <property type="match status" value="1"/>
</dbReference>
<dbReference type="PANTHER" id="PTHR18934:SF136">
    <property type="entry name" value="ATP-DEPENDENT RNA HELICASE DHX35-RELATED"/>
    <property type="match status" value="1"/>
</dbReference>
<organism evidence="3 4">
    <name type="scientific">Hibiscus sabdariffa</name>
    <name type="common">roselle</name>
    <dbReference type="NCBI Taxonomy" id="183260"/>
    <lineage>
        <taxon>Eukaryota</taxon>
        <taxon>Viridiplantae</taxon>
        <taxon>Streptophyta</taxon>
        <taxon>Embryophyta</taxon>
        <taxon>Tracheophyta</taxon>
        <taxon>Spermatophyta</taxon>
        <taxon>Magnoliopsida</taxon>
        <taxon>eudicotyledons</taxon>
        <taxon>Gunneridae</taxon>
        <taxon>Pentapetalae</taxon>
        <taxon>rosids</taxon>
        <taxon>malvids</taxon>
        <taxon>Malvales</taxon>
        <taxon>Malvaceae</taxon>
        <taxon>Malvoideae</taxon>
        <taxon>Hibiscus</taxon>
    </lineage>
</organism>
<sequence length="213" mass="23945">MVAMEMGSAASKVFEVSSMRTNNEFLHKEIVTFCDCSSSTPEEQAPCDVAVHSIFDVIKYTWHAYKSEFFGLFRAWLYSPTSDIDVVIKLFTVEARGTGKTSSSWLIILSLYSRLTGAEHELVFSPTPKGRRKTVVTTNIEVGSLTLEGIVYVFDSGFSKQRFYNLSAGIESLVLATISKTSAKQRVDKAGRIRTRKCYRLYSTECYLNAMFV</sequence>
<evidence type="ECO:0000313" key="4">
    <source>
        <dbReference type="Proteomes" id="UP001396334"/>
    </source>
</evidence>
<proteinExistence type="predicted"/>